<evidence type="ECO:0000313" key="2">
    <source>
        <dbReference type="Proteomes" id="UP001295423"/>
    </source>
</evidence>
<name>A0AAD2FZC4_9STRA</name>
<gene>
    <name evidence="1" type="ORF">CYCCA115_LOCUS16871</name>
</gene>
<keyword evidence="2" id="KW-1185">Reference proteome</keyword>
<dbReference type="EMBL" id="CAKOGP040001955">
    <property type="protein sequence ID" value="CAJ1957770.1"/>
    <property type="molecule type" value="Genomic_DNA"/>
</dbReference>
<dbReference type="Proteomes" id="UP001295423">
    <property type="component" value="Unassembled WGS sequence"/>
</dbReference>
<sequence>MGKLKNNKKVAIAAKAAIAHPSQSLWISQTRIVQNIDSSQWNLQTLAYLCTIHRAWGRHNNKKEVAFGNELFLAWEDEPNFHWPWYEGYSENLVDPPATESWEEAAVKLLKICDGGWNLVEQRIQAALDRDIKDEFIGKVRELVVYVQGLILGLAVQDPLVIFLLDDPMDETTFFNWYWDFTLEDETRLLLELRPLAKVWAIAVELLGHPHDFSDFYQVLVVIFTLFRTKPI</sequence>
<protein>
    <submittedName>
        <fullName evidence="1">Uncharacterized protein</fullName>
    </submittedName>
</protein>
<proteinExistence type="predicted"/>
<evidence type="ECO:0000313" key="1">
    <source>
        <dbReference type="EMBL" id="CAJ1957770.1"/>
    </source>
</evidence>
<accession>A0AAD2FZC4</accession>
<reference evidence="1" key="1">
    <citation type="submission" date="2023-08" db="EMBL/GenBank/DDBJ databases">
        <authorList>
            <person name="Audoor S."/>
            <person name="Bilcke G."/>
        </authorList>
    </citation>
    <scope>NUCLEOTIDE SEQUENCE</scope>
</reference>
<dbReference type="AlphaFoldDB" id="A0AAD2FZC4"/>
<organism evidence="1 2">
    <name type="scientific">Cylindrotheca closterium</name>
    <dbReference type="NCBI Taxonomy" id="2856"/>
    <lineage>
        <taxon>Eukaryota</taxon>
        <taxon>Sar</taxon>
        <taxon>Stramenopiles</taxon>
        <taxon>Ochrophyta</taxon>
        <taxon>Bacillariophyta</taxon>
        <taxon>Bacillariophyceae</taxon>
        <taxon>Bacillariophycidae</taxon>
        <taxon>Bacillariales</taxon>
        <taxon>Bacillariaceae</taxon>
        <taxon>Cylindrotheca</taxon>
    </lineage>
</organism>
<comment type="caution">
    <text evidence="1">The sequence shown here is derived from an EMBL/GenBank/DDBJ whole genome shotgun (WGS) entry which is preliminary data.</text>
</comment>